<organism evidence="1 2">
    <name type="scientific">Trifolium medium</name>
    <dbReference type="NCBI Taxonomy" id="97028"/>
    <lineage>
        <taxon>Eukaryota</taxon>
        <taxon>Viridiplantae</taxon>
        <taxon>Streptophyta</taxon>
        <taxon>Embryophyta</taxon>
        <taxon>Tracheophyta</taxon>
        <taxon>Spermatophyta</taxon>
        <taxon>Magnoliopsida</taxon>
        <taxon>eudicotyledons</taxon>
        <taxon>Gunneridae</taxon>
        <taxon>Pentapetalae</taxon>
        <taxon>rosids</taxon>
        <taxon>fabids</taxon>
        <taxon>Fabales</taxon>
        <taxon>Fabaceae</taxon>
        <taxon>Papilionoideae</taxon>
        <taxon>50 kb inversion clade</taxon>
        <taxon>NPAAA clade</taxon>
        <taxon>Hologalegina</taxon>
        <taxon>IRL clade</taxon>
        <taxon>Trifolieae</taxon>
        <taxon>Trifolium</taxon>
    </lineage>
</organism>
<evidence type="ECO:0000313" key="2">
    <source>
        <dbReference type="Proteomes" id="UP000265520"/>
    </source>
</evidence>
<feature type="non-terminal residue" evidence="1">
    <location>
        <position position="94"/>
    </location>
</feature>
<feature type="non-terminal residue" evidence="1">
    <location>
        <position position="1"/>
    </location>
</feature>
<dbReference type="EMBL" id="LXQA010168659">
    <property type="protein sequence ID" value="MCI28882.1"/>
    <property type="molecule type" value="Genomic_DNA"/>
</dbReference>
<accession>A0A392QYD6</accession>
<keyword evidence="2" id="KW-1185">Reference proteome</keyword>
<evidence type="ECO:0000313" key="1">
    <source>
        <dbReference type="EMBL" id="MCI28882.1"/>
    </source>
</evidence>
<sequence>GSRARCAVHAAIAGILSGICASRSLEWRGAQLNQNHQDEPQEVARHAGWLGAARQYKNSRLKGVTATCASHRADGAVRQHGKLCKICAFNEEER</sequence>
<dbReference type="AlphaFoldDB" id="A0A392QYD6"/>
<protein>
    <submittedName>
        <fullName evidence="1">Uncharacterized protein</fullName>
    </submittedName>
</protein>
<proteinExistence type="predicted"/>
<reference evidence="1 2" key="1">
    <citation type="journal article" date="2018" name="Front. Plant Sci.">
        <title>Red Clover (Trifolium pratense) and Zigzag Clover (T. medium) - A Picture of Genomic Similarities and Differences.</title>
        <authorList>
            <person name="Dluhosova J."/>
            <person name="Istvanek J."/>
            <person name="Nedelnik J."/>
            <person name="Repkova J."/>
        </authorList>
    </citation>
    <scope>NUCLEOTIDE SEQUENCE [LARGE SCALE GENOMIC DNA]</scope>
    <source>
        <strain evidence="2">cv. 10/8</strain>
        <tissue evidence="1">Leaf</tissue>
    </source>
</reference>
<comment type="caution">
    <text evidence="1">The sequence shown here is derived from an EMBL/GenBank/DDBJ whole genome shotgun (WGS) entry which is preliminary data.</text>
</comment>
<dbReference type="Proteomes" id="UP000265520">
    <property type="component" value="Unassembled WGS sequence"/>
</dbReference>
<name>A0A392QYD6_9FABA</name>